<protein>
    <submittedName>
        <fullName evidence="1">Uncharacterized protein</fullName>
    </submittedName>
</protein>
<accession>A0A9D4SPC9</accession>
<evidence type="ECO:0000313" key="1">
    <source>
        <dbReference type="EMBL" id="KAH7936225.1"/>
    </source>
</evidence>
<name>A0A9D4SPC9_RHISA</name>
<dbReference type="AlphaFoldDB" id="A0A9D4SPC9"/>
<evidence type="ECO:0000313" key="2">
    <source>
        <dbReference type="Proteomes" id="UP000821837"/>
    </source>
</evidence>
<sequence length="130" mass="14066">MPHPRTGTLCTARRSHNSHATTRECLEQLLNIKELKGIPVTAKEPADHKSSTGFLHGVDGEPTAESLLPGFKSTVPVLAATREGRTVTLRFAGPVPLENVSPVRFPVRPARPRPMPALVLSIPCSQMNCI</sequence>
<reference evidence="1" key="2">
    <citation type="submission" date="2021-09" db="EMBL/GenBank/DDBJ databases">
        <authorList>
            <person name="Jia N."/>
            <person name="Wang J."/>
            <person name="Shi W."/>
            <person name="Du L."/>
            <person name="Sun Y."/>
            <person name="Zhan W."/>
            <person name="Jiang J."/>
            <person name="Wang Q."/>
            <person name="Zhang B."/>
            <person name="Ji P."/>
            <person name="Sakyi L.B."/>
            <person name="Cui X."/>
            <person name="Yuan T."/>
            <person name="Jiang B."/>
            <person name="Yang W."/>
            <person name="Lam T.T.-Y."/>
            <person name="Chang Q."/>
            <person name="Ding S."/>
            <person name="Wang X."/>
            <person name="Zhu J."/>
            <person name="Ruan X."/>
            <person name="Zhao L."/>
            <person name="Wei J."/>
            <person name="Que T."/>
            <person name="Du C."/>
            <person name="Cheng J."/>
            <person name="Dai P."/>
            <person name="Han X."/>
            <person name="Huang E."/>
            <person name="Gao Y."/>
            <person name="Liu J."/>
            <person name="Shao H."/>
            <person name="Ye R."/>
            <person name="Li L."/>
            <person name="Wei W."/>
            <person name="Wang X."/>
            <person name="Wang C."/>
            <person name="Huo Q."/>
            <person name="Li W."/>
            <person name="Guo W."/>
            <person name="Chen H."/>
            <person name="Chen S."/>
            <person name="Zhou L."/>
            <person name="Zhou L."/>
            <person name="Ni X."/>
            <person name="Tian J."/>
            <person name="Zhou Y."/>
            <person name="Sheng Y."/>
            <person name="Liu T."/>
            <person name="Pan Y."/>
            <person name="Xia L."/>
            <person name="Li J."/>
            <person name="Zhao F."/>
            <person name="Cao W."/>
        </authorList>
    </citation>
    <scope>NUCLEOTIDE SEQUENCE</scope>
    <source>
        <strain evidence="1">Rsan-2018</strain>
        <tissue evidence="1">Larvae</tissue>
    </source>
</reference>
<proteinExistence type="predicted"/>
<gene>
    <name evidence="1" type="ORF">HPB52_020167</name>
</gene>
<organism evidence="1 2">
    <name type="scientific">Rhipicephalus sanguineus</name>
    <name type="common">Brown dog tick</name>
    <name type="synonym">Ixodes sanguineus</name>
    <dbReference type="NCBI Taxonomy" id="34632"/>
    <lineage>
        <taxon>Eukaryota</taxon>
        <taxon>Metazoa</taxon>
        <taxon>Ecdysozoa</taxon>
        <taxon>Arthropoda</taxon>
        <taxon>Chelicerata</taxon>
        <taxon>Arachnida</taxon>
        <taxon>Acari</taxon>
        <taxon>Parasitiformes</taxon>
        <taxon>Ixodida</taxon>
        <taxon>Ixodoidea</taxon>
        <taxon>Ixodidae</taxon>
        <taxon>Rhipicephalinae</taxon>
        <taxon>Rhipicephalus</taxon>
        <taxon>Rhipicephalus</taxon>
    </lineage>
</organism>
<dbReference type="Proteomes" id="UP000821837">
    <property type="component" value="Unassembled WGS sequence"/>
</dbReference>
<dbReference type="EMBL" id="JABSTV010001255">
    <property type="protein sequence ID" value="KAH7936225.1"/>
    <property type="molecule type" value="Genomic_DNA"/>
</dbReference>
<keyword evidence="2" id="KW-1185">Reference proteome</keyword>
<comment type="caution">
    <text evidence="1">The sequence shown here is derived from an EMBL/GenBank/DDBJ whole genome shotgun (WGS) entry which is preliminary data.</text>
</comment>
<reference evidence="1" key="1">
    <citation type="journal article" date="2020" name="Cell">
        <title>Large-Scale Comparative Analyses of Tick Genomes Elucidate Their Genetic Diversity and Vector Capacities.</title>
        <authorList>
            <consortium name="Tick Genome and Microbiome Consortium (TIGMIC)"/>
            <person name="Jia N."/>
            <person name="Wang J."/>
            <person name="Shi W."/>
            <person name="Du L."/>
            <person name="Sun Y."/>
            <person name="Zhan W."/>
            <person name="Jiang J.F."/>
            <person name="Wang Q."/>
            <person name="Zhang B."/>
            <person name="Ji P."/>
            <person name="Bell-Sakyi L."/>
            <person name="Cui X.M."/>
            <person name="Yuan T.T."/>
            <person name="Jiang B.G."/>
            <person name="Yang W.F."/>
            <person name="Lam T.T."/>
            <person name="Chang Q.C."/>
            <person name="Ding S.J."/>
            <person name="Wang X.J."/>
            <person name="Zhu J.G."/>
            <person name="Ruan X.D."/>
            <person name="Zhao L."/>
            <person name="Wei J.T."/>
            <person name="Ye R.Z."/>
            <person name="Que T.C."/>
            <person name="Du C.H."/>
            <person name="Zhou Y.H."/>
            <person name="Cheng J.X."/>
            <person name="Dai P.F."/>
            <person name="Guo W.B."/>
            <person name="Han X.H."/>
            <person name="Huang E.J."/>
            <person name="Li L.F."/>
            <person name="Wei W."/>
            <person name="Gao Y.C."/>
            <person name="Liu J.Z."/>
            <person name="Shao H.Z."/>
            <person name="Wang X."/>
            <person name="Wang C.C."/>
            <person name="Yang T.C."/>
            <person name="Huo Q.B."/>
            <person name="Li W."/>
            <person name="Chen H.Y."/>
            <person name="Chen S.E."/>
            <person name="Zhou L.G."/>
            <person name="Ni X.B."/>
            <person name="Tian J.H."/>
            <person name="Sheng Y."/>
            <person name="Liu T."/>
            <person name="Pan Y.S."/>
            <person name="Xia L.Y."/>
            <person name="Li J."/>
            <person name="Zhao F."/>
            <person name="Cao W.C."/>
        </authorList>
    </citation>
    <scope>NUCLEOTIDE SEQUENCE</scope>
    <source>
        <strain evidence="1">Rsan-2018</strain>
    </source>
</reference>